<proteinExistence type="predicted"/>
<dbReference type="InterPro" id="IPR017395">
    <property type="entry name" value="Chlorophyllase-like"/>
</dbReference>
<gene>
    <name evidence="2" type="ORF">AXG93_4346s1160</name>
</gene>
<accession>A0A176WTE9</accession>
<name>A0A176WTE9_MARPO</name>
<comment type="caution">
    <text evidence="2">The sequence shown here is derived from an EMBL/GenBank/DDBJ whole genome shotgun (WGS) entry which is preliminary data.</text>
</comment>
<keyword evidence="3" id="KW-1185">Reference proteome</keyword>
<protein>
    <submittedName>
        <fullName evidence="2">Uncharacterized protein</fullName>
    </submittedName>
</protein>
<dbReference type="ESTHER" id="marpo-a0a176wte9">
    <property type="family name" value="Chlorophyllase_Plant"/>
</dbReference>
<dbReference type="PANTHER" id="PTHR33428">
    <property type="entry name" value="CHLOROPHYLLASE-2, CHLOROPLASTIC"/>
    <property type="match status" value="1"/>
</dbReference>
<evidence type="ECO:0000256" key="1">
    <source>
        <dbReference type="SAM" id="SignalP"/>
    </source>
</evidence>
<dbReference type="EMBL" id="LVLJ01000053">
    <property type="protein sequence ID" value="OAE35871.1"/>
    <property type="molecule type" value="Genomic_DNA"/>
</dbReference>
<keyword evidence="1" id="KW-0732">Signal</keyword>
<evidence type="ECO:0000313" key="2">
    <source>
        <dbReference type="EMBL" id="OAE35871.1"/>
    </source>
</evidence>
<dbReference type="GO" id="GO:0015996">
    <property type="term" value="P:chlorophyll catabolic process"/>
    <property type="evidence" value="ECO:0007669"/>
    <property type="project" value="UniProtKB-UniPathway"/>
</dbReference>
<reference evidence="2" key="1">
    <citation type="submission" date="2016-03" db="EMBL/GenBank/DDBJ databases">
        <title>Mechanisms controlling the formation of the plant cell surface in tip-growing cells are functionally conserved among land plants.</title>
        <authorList>
            <person name="Honkanen S."/>
            <person name="Jones V.A."/>
            <person name="Morieri G."/>
            <person name="Champion C."/>
            <person name="Hetherington A.J."/>
            <person name="Kelly S."/>
            <person name="Saint-Marcoux D."/>
            <person name="Proust H."/>
            <person name="Prescott H."/>
            <person name="Dolan L."/>
        </authorList>
    </citation>
    <scope>NUCLEOTIDE SEQUENCE [LARGE SCALE GENOMIC DNA]</scope>
    <source>
        <tissue evidence="2">Whole gametophyte</tissue>
    </source>
</reference>
<sequence>MERHGKKAISCRELWLVMLSILALIHSSHAIDDIYRPGPFEVDVFDAPQAGPDEVPTCHQTAPSPSPAGTPVPRHLLIAVPLQSGVYPVVQLQHGFALSVDSYTQLLRHVASYGYIVIAPQMPLQITSTDATNEISTAASVLTWYPKNLAALIESRLQWSSLRIKPDLNKFILAGHSRGGKVAFGLATGVCKTSVQFSAIAGLDPVDGTGPGQQTIPKILPNEQFGLDLPFPTLVVGAGLGSKRNFLLPPCAPDGVSHGAFFFDSGPLALHFVAPAYGHMDYLDDELSAADGFLASTLCKNGPSRAPMRTFAGGIVVAFLQAVFGNTDAIFRALENIPSTAPVELDTPAFTDSARTASA</sequence>
<dbReference type="InterPro" id="IPR029058">
    <property type="entry name" value="AB_hydrolase_fold"/>
</dbReference>
<organism evidence="2 3">
    <name type="scientific">Marchantia polymorpha subsp. ruderalis</name>
    <dbReference type="NCBI Taxonomy" id="1480154"/>
    <lineage>
        <taxon>Eukaryota</taxon>
        <taxon>Viridiplantae</taxon>
        <taxon>Streptophyta</taxon>
        <taxon>Embryophyta</taxon>
        <taxon>Marchantiophyta</taxon>
        <taxon>Marchantiopsida</taxon>
        <taxon>Marchantiidae</taxon>
        <taxon>Marchantiales</taxon>
        <taxon>Marchantiaceae</taxon>
        <taxon>Marchantia</taxon>
    </lineage>
</organism>
<dbReference type="AlphaFoldDB" id="A0A176WTE9"/>
<feature type="chain" id="PRO_5008052709" evidence="1">
    <location>
        <begin position="31"/>
        <end position="359"/>
    </location>
</feature>
<dbReference type="Pfam" id="PF07224">
    <property type="entry name" value="Chlorophyllase"/>
    <property type="match status" value="1"/>
</dbReference>
<dbReference type="GO" id="GO:0047746">
    <property type="term" value="F:chlorophyllase activity"/>
    <property type="evidence" value="ECO:0007669"/>
    <property type="project" value="TreeGrafter"/>
</dbReference>
<dbReference type="Gene3D" id="3.40.50.1820">
    <property type="entry name" value="alpha/beta hydrolase"/>
    <property type="match status" value="1"/>
</dbReference>
<dbReference type="Proteomes" id="UP000077202">
    <property type="component" value="Unassembled WGS sequence"/>
</dbReference>
<feature type="signal peptide" evidence="1">
    <location>
        <begin position="1"/>
        <end position="30"/>
    </location>
</feature>
<dbReference type="SUPFAM" id="SSF53474">
    <property type="entry name" value="alpha/beta-Hydrolases"/>
    <property type="match status" value="1"/>
</dbReference>
<dbReference type="PANTHER" id="PTHR33428:SF2">
    <property type="entry name" value="CHLOROPHYLLASE-2"/>
    <property type="match status" value="1"/>
</dbReference>
<dbReference type="UniPathway" id="UPA00674"/>
<evidence type="ECO:0000313" key="3">
    <source>
        <dbReference type="Proteomes" id="UP000077202"/>
    </source>
</evidence>